<dbReference type="Gene3D" id="6.10.250.690">
    <property type="match status" value="1"/>
</dbReference>
<keyword evidence="5" id="KW-0804">Transcription</keyword>
<name>A0ABV9F7X1_9BACL</name>
<dbReference type="Gene3D" id="1.10.10.10">
    <property type="entry name" value="Winged helix-like DNA-binding domain superfamily/Winged helix DNA-binding domain"/>
    <property type="match status" value="1"/>
</dbReference>
<keyword evidence="11" id="KW-1185">Reference proteome</keyword>
<dbReference type="SMART" id="SM00862">
    <property type="entry name" value="Trans_reg_C"/>
    <property type="match status" value="1"/>
</dbReference>
<evidence type="ECO:0000256" key="1">
    <source>
        <dbReference type="ARBA" id="ARBA00022553"/>
    </source>
</evidence>
<reference evidence="11" key="1">
    <citation type="journal article" date="2019" name="Int. J. Syst. Evol. Microbiol.">
        <title>The Global Catalogue of Microorganisms (GCM) 10K type strain sequencing project: providing services to taxonomists for standard genome sequencing and annotation.</title>
        <authorList>
            <consortium name="The Broad Institute Genomics Platform"/>
            <consortium name="The Broad Institute Genome Sequencing Center for Infectious Disease"/>
            <person name="Wu L."/>
            <person name="Ma J."/>
        </authorList>
    </citation>
    <scope>NUCLEOTIDE SEQUENCE [LARGE SCALE GENOMIC DNA]</scope>
    <source>
        <strain evidence="11">CCUG 49571</strain>
    </source>
</reference>
<keyword evidence="4 7" id="KW-0238">DNA-binding</keyword>
<evidence type="ECO:0000256" key="7">
    <source>
        <dbReference type="PROSITE-ProRule" id="PRU01091"/>
    </source>
</evidence>
<feature type="modified residue" description="4-aspartylphosphate" evidence="6">
    <location>
        <position position="53"/>
    </location>
</feature>
<dbReference type="Gene3D" id="3.40.50.2300">
    <property type="match status" value="1"/>
</dbReference>
<keyword evidence="2" id="KW-0902">Two-component regulatory system</keyword>
<sequence>MEKHILLVDNEPELLDLVELHLVQSELRVTKANSGFAALRHLDNASFDLVILDIMMDGLDGFAVLKRIRGGAMEMPIILLSARHEVDSKIYGLGLGADDYVTKPFSPFELVARVHAHLRRARQSVPIDQMMSYTYANLTLHPAAQMLYKADQPIPLSATETKILLALMKRPNQAIAKIRLFEEAWGHSNYDENSVNVYINFLRKKMEDDPRHPRYIQTVWGVGYLLAGDPE</sequence>
<evidence type="ECO:0000313" key="10">
    <source>
        <dbReference type="EMBL" id="MFC4596851.1"/>
    </source>
</evidence>
<dbReference type="PROSITE" id="PS50110">
    <property type="entry name" value="RESPONSE_REGULATORY"/>
    <property type="match status" value="1"/>
</dbReference>
<dbReference type="PANTHER" id="PTHR48111:SF2">
    <property type="entry name" value="RESPONSE REGULATOR SAER"/>
    <property type="match status" value="1"/>
</dbReference>
<dbReference type="InterPro" id="IPR039420">
    <property type="entry name" value="WalR-like"/>
</dbReference>
<dbReference type="InterPro" id="IPR011006">
    <property type="entry name" value="CheY-like_superfamily"/>
</dbReference>
<dbReference type="RefSeq" id="WP_378091402.1">
    <property type="nucleotide sequence ID" value="NZ_JBHSEP010000001.1"/>
</dbReference>
<dbReference type="PANTHER" id="PTHR48111">
    <property type="entry name" value="REGULATOR OF RPOS"/>
    <property type="match status" value="1"/>
</dbReference>
<dbReference type="InterPro" id="IPR016032">
    <property type="entry name" value="Sig_transdc_resp-reg_C-effctor"/>
</dbReference>
<dbReference type="EMBL" id="JBHSEP010000001">
    <property type="protein sequence ID" value="MFC4596851.1"/>
    <property type="molecule type" value="Genomic_DNA"/>
</dbReference>
<organism evidence="10 11">
    <name type="scientific">Cohnella hongkongensis</name>
    <dbReference type="NCBI Taxonomy" id="178337"/>
    <lineage>
        <taxon>Bacteria</taxon>
        <taxon>Bacillati</taxon>
        <taxon>Bacillota</taxon>
        <taxon>Bacilli</taxon>
        <taxon>Bacillales</taxon>
        <taxon>Paenibacillaceae</taxon>
        <taxon>Cohnella</taxon>
    </lineage>
</organism>
<protein>
    <submittedName>
        <fullName evidence="10">Response regulator transcription factor</fullName>
    </submittedName>
</protein>
<evidence type="ECO:0000259" key="9">
    <source>
        <dbReference type="PROSITE" id="PS51755"/>
    </source>
</evidence>
<evidence type="ECO:0000256" key="4">
    <source>
        <dbReference type="ARBA" id="ARBA00023125"/>
    </source>
</evidence>
<accession>A0ABV9F7X1</accession>
<evidence type="ECO:0000259" key="8">
    <source>
        <dbReference type="PROSITE" id="PS50110"/>
    </source>
</evidence>
<evidence type="ECO:0000256" key="2">
    <source>
        <dbReference type="ARBA" id="ARBA00023012"/>
    </source>
</evidence>
<comment type="caution">
    <text evidence="10">The sequence shown here is derived from an EMBL/GenBank/DDBJ whole genome shotgun (WGS) entry which is preliminary data.</text>
</comment>
<dbReference type="CDD" id="cd00383">
    <property type="entry name" value="trans_reg_C"/>
    <property type="match status" value="1"/>
</dbReference>
<dbReference type="SUPFAM" id="SSF52172">
    <property type="entry name" value="CheY-like"/>
    <property type="match status" value="1"/>
</dbReference>
<keyword evidence="3" id="KW-0805">Transcription regulation</keyword>
<proteinExistence type="predicted"/>
<dbReference type="InterPro" id="IPR001789">
    <property type="entry name" value="Sig_transdc_resp-reg_receiver"/>
</dbReference>
<gene>
    <name evidence="10" type="ORF">ACFO3S_01255</name>
</gene>
<keyword evidence="1 6" id="KW-0597">Phosphoprotein</keyword>
<evidence type="ECO:0000313" key="11">
    <source>
        <dbReference type="Proteomes" id="UP001596028"/>
    </source>
</evidence>
<feature type="domain" description="OmpR/PhoB-type" evidence="9">
    <location>
        <begin position="130"/>
        <end position="228"/>
    </location>
</feature>
<dbReference type="InterPro" id="IPR001867">
    <property type="entry name" value="OmpR/PhoB-type_DNA-bd"/>
</dbReference>
<evidence type="ECO:0000256" key="3">
    <source>
        <dbReference type="ARBA" id="ARBA00023015"/>
    </source>
</evidence>
<dbReference type="InterPro" id="IPR036388">
    <property type="entry name" value="WH-like_DNA-bd_sf"/>
</dbReference>
<evidence type="ECO:0000256" key="6">
    <source>
        <dbReference type="PROSITE-ProRule" id="PRU00169"/>
    </source>
</evidence>
<dbReference type="Pfam" id="PF00486">
    <property type="entry name" value="Trans_reg_C"/>
    <property type="match status" value="1"/>
</dbReference>
<feature type="DNA-binding region" description="OmpR/PhoB-type" evidence="7">
    <location>
        <begin position="130"/>
        <end position="228"/>
    </location>
</feature>
<feature type="domain" description="Response regulatory" evidence="8">
    <location>
        <begin position="4"/>
        <end position="118"/>
    </location>
</feature>
<dbReference type="SMART" id="SM00448">
    <property type="entry name" value="REC"/>
    <property type="match status" value="1"/>
</dbReference>
<evidence type="ECO:0000256" key="5">
    <source>
        <dbReference type="ARBA" id="ARBA00023163"/>
    </source>
</evidence>
<dbReference type="Pfam" id="PF00072">
    <property type="entry name" value="Response_reg"/>
    <property type="match status" value="1"/>
</dbReference>
<dbReference type="CDD" id="cd17574">
    <property type="entry name" value="REC_OmpR"/>
    <property type="match status" value="1"/>
</dbReference>
<dbReference type="Proteomes" id="UP001596028">
    <property type="component" value="Unassembled WGS sequence"/>
</dbReference>
<dbReference type="SUPFAM" id="SSF46894">
    <property type="entry name" value="C-terminal effector domain of the bipartite response regulators"/>
    <property type="match status" value="1"/>
</dbReference>
<dbReference type="PROSITE" id="PS51755">
    <property type="entry name" value="OMPR_PHOB"/>
    <property type="match status" value="1"/>
</dbReference>